<name>A0AAN9NHY9_PHACN</name>
<dbReference type="AlphaFoldDB" id="A0AAN9NHY9"/>
<dbReference type="Gene3D" id="1.20.1280.50">
    <property type="match status" value="1"/>
</dbReference>
<dbReference type="PANTHER" id="PTHR31900:SF32">
    <property type="entry name" value="F-BOX_RNI_FBD-LIKE DOMAIN PROTEIN"/>
    <property type="match status" value="1"/>
</dbReference>
<dbReference type="InterPro" id="IPR001810">
    <property type="entry name" value="F-box_dom"/>
</dbReference>
<feature type="region of interest" description="Disordered" evidence="1">
    <location>
        <begin position="1"/>
        <end position="22"/>
    </location>
</feature>
<evidence type="ECO:0000313" key="5">
    <source>
        <dbReference type="Proteomes" id="UP001374584"/>
    </source>
</evidence>
<dbReference type="SUPFAM" id="SSF52047">
    <property type="entry name" value="RNI-like"/>
    <property type="match status" value="1"/>
</dbReference>
<gene>
    <name evidence="4" type="ORF">VNO80_07035</name>
</gene>
<keyword evidence="5" id="KW-1185">Reference proteome</keyword>
<protein>
    <recommendedName>
        <fullName evidence="6">F-box domain-containing protein</fullName>
    </recommendedName>
</protein>
<feature type="domain" description="F-box" evidence="2">
    <location>
        <begin position="51"/>
        <end position="85"/>
    </location>
</feature>
<evidence type="ECO:0000256" key="1">
    <source>
        <dbReference type="SAM" id="MobiDB-lite"/>
    </source>
</evidence>
<dbReference type="Proteomes" id="UP001374584">
    <property type="component" value="Unassembled WGS sequence"/>
</dbReference>
<comment type="caution">
    <text evidence="4">The sequence shown here is derived from an EMBL/GenBank/DDBJ whole genome shotgun (WGS) entry which is preliminary data.</text>
</comment>
<feature type="domain" description="F-box/LRR-repeat protein 15/At3g58940/PEG3-like LRR" evidence="3">
    <location>
        <begin position="160"/>
        <end position="315"/>
    </location>
</feature>
<dbReference type="EMBL" id="JAYMYR010000003">
    <property type="protein sequence ID" value="KAK7373620.1"/>
    <property type="molecule type" value="Genomic_DNA"/>
</dbReference>
<dbReference type="InterPro" id="IPR050232">
    <property type="entry name" value="FBL13/AtMIF1-like"/>
</dbReference>
<dbReference type="InterPro" id="IPR055411">
    <property type="entry name" value="LRR_FXL15/At3g58940/PEG3-like"/>
</dbReference>
<reference evidence="4 5" key="1">
    <citation type="submission" date="2024-01" db="EMBL/GenBank/DDBJ databases">
        <title>The genomes of 5 underutilized Papilionoideae crops provide insights into root nodulation and disease resistanc.</title>
        <authorList>
            <person name="Jiang F."/>
        </authorList>
    </citation>
    <scope>NUCLEOTIDE SEQUENCE [LARGE SCALE GENOMIC DNA]</scope>
    <source>
        <strain evidence="4">JINMINGXINNONG_FW02</strain>
        <tissue evidence="4">Leaves</tissue>
    </source>
</reference>
<dbReference type="SUPFAM" id="SSF81383">
    <property type="entry name" value="F-box domain"/>
    <property type="match status" value="1"/>
</dbReference>
<dbReference type="Gene3D" id="3.80.10.10">
    <property type="entry name" value="Ribonuclease Inhibitor"/>
    <property type="match status" value="1"/>
</dbReference>
<dbReference type="Pfam" id="PF24758">
    <property type="entry name" value="LRR_At5g56370"/>
    <property type="match status" value="1"/>
</dbReference>
<evidence type="ECO:0000313" key="4">
    <source>
        <dbReference type="EMBL" id="KAK7373620.1"/>
    </source>
</evidence>
<organism evidence="4 5">
    <name type="scientific">Phaseolus coccineus</name>
    <name type="common">Scarlet runner bean</name>
    <name type="synonym">Phaseolus multiflorus</name>
    <dbReference type="NCBI Taxonomy" id="3886"/>
    <lineage>
        <taxon>Eukaryota</taxon>
        <taxon>Viridiplantae</taxon>
        <taxon>Streptophyta</taxon>
        <taxon>Embryophyta</taxon>
        <taxon>Tracheophyta</taxon>
        <taxon>Spermatophyta</taxon>
        <taxon>Magnoliopsida</taxon>
        <taxon>eudicotyledons</taxon>
        <taxon>Gunneridae</taxon>
        <taxon>Pentapetalae</taxon>
        <taxon>rosids</taxon>
        <taxon>fabids</taxon>
        <taxon>Fabales</taxon>
        <taxon>Fabaceae</taxon>
        <taxon>Papilionoideae</taxon>
        <taxon>50 kb inversion clade</taxon>
        <taxon>NPAAA clade</taxon>
        <taxon>indigoferoid/millettioid clade</taxon>
        <taxon>Phaseoleae</taxon>
        <taxon>Phaseolus</taxon>
    </lineage>
</organism>
<dbReference type="PANTHER" id="PTHR31900">
    <property type="entry name" value="F-BOX/RNI SUPERFAMILY PROTEIN-RELATED"/>
    <property type="match status" value="1"/>
</dbReference>
<dbReference type="InterPro" id="IPR032675">
    <property type="entry name" value="LRR_dom_sf"/>
</dbReference>
<proteinExistence type="predicted"/>
<dbReference type="InterPro" id="IPR036047">
    <property type="entry name" value="F-box-like_dom_sf"/>
</dbReference>
<evidence type="ECO:0000259" key="3">
    <source>
        <dbReference type="Pfam" id="PF24758"/>
    </source>
</evidence>
<accession>A0AAN9NHY9</accession>
<dbReference type="Pfam" id="PF00646">
    <property type="entry name" value="F-box"/>
    <property type="match status" value="1"/>
</dbReference>
<evidence type="ECO:0008006" key="6">
    <source>
        <dbReference type="Google" id="ProtNLM"/>
    </source>
</evidence>
<evidence type="ECO:0000259" key="2">
    <source>
        <dbReference type="Pfam" id="PF00646"/>
    </source>
</evidence>
<sequence>MAEPSPAKIPRLEMAEPSPAKIPRLEMAEPSPAKIPRLTLDGEDGNIDRLSPLPECVLLHILSFLDLKEAAATTVLAKSWKDLFLQLPDIDLTFFVKDDNYCNHIRRFHLFAMFSNRMLLERNNDALISSLKIDAKHFIGHFRRDFNSMLSNTAEALSTYKVKKLHLNLDAGNSRTESSCIYIPAEIFSSETLTSLSLTFAAGWAIPKSVCLPNVMHVHFNPFRFEDENSIQRLLDGCPKLENFEFTIKVSEYDDGEVRTLRMSSSSLKLLMVAWDVTDAPEMNIDLKSDSLQRLTLSLKGGHTLKVETPNLEFLSLSAEVLELNMIQGFPASIHEAVIDAEYLSQWTDMRDLYSRCQKATKFFDSMHNLRLLTLSETIMKALYVASKEIPPFENLYKLRFIPLYCHDFPRNWMIQVFIKLFAICPNLEILIFDQVFKNYFCEDVPLGTIFPPSFVQHIKQIEICSFKGRAFEYKLVEHFMNNGTSLEIVCLKKVQKENAKKPTYWKRKQRKKVLSFKTCSAECEVLFI</sequence>